<gene>
    <name evidence="9" type="ORF">GCM10009777_09610</name>
</gene>
<feature type="transmembrane region" description="Helical" evidence="7">
    <location>
        <begin position="114"/>
        <end position="131"/>
    </location>
</feature>
<keyword evidence="3" id="KW-0597">Phosphoprotein</keyword>
<feature type="transmembrane region" description="Helical" evidence="7">
    <location>
        <begin position="59"/>
        <end position="79"/>
    </location>
</feature>
<name>A0ABP5DDY0_9MICO</name>
<dbReference type="CDD" id="cd00060">
    <property type="entry name" value="FHA"/>
    <property type="match status" value="1"/>
</dbReference>
<feature type="transmembrane region" description="Helical" evidence="7">
    <location>
        <begin position="21"/>
        <end position="47"/>
    </location>
</feature>
<dbReference type="Proteomes" id="UP001500326">
    <property type="component" value="Unassembled WGS sequence"/>
</dbReference>
<keyword evidence="2" id="KW-1003">Cell membrane</keyword>
<evidence type="ECO:0000256" key="2">
    <source>
        <dbReference type="ARBA" id="ARBA00022475"/>
    </source>
</evidence>
<dbReference type="InterPro" id="IPR010432">
    <property type="entry name" value="RDD"/>
</dbReference>
<accession>A0ABP5DDY0</accession>
<evidence type="ECO:0000256" key="7">
    <source>
        <dbReference type="SAM" id="Phobius"/>
    </source>
</evidence>
<keyword evidence="4 7" id="KW-0812">Transmembrane</keyword>
<dbReference type="InterPro" id="IPR000253">
    <property type="entry name" value="FHA_dom"/>
</dbReference>
<evidence type="ECO:0000259" key="8">
    <source>
        <dbReference type="PROSITE" id="PS50006"/>
    </source>
</evidence>
<evidence type="ECO:0000313" key="10">
    <source>
        <dbReference type="Proteomes" id="UP001500326"/>
    </source>
</evidence>
<dbReference type="Gene3D" id="2.60.200.20">
    <property type="match status" value="1"/>
</dbReference>
<evidence type="ECO:0000256" key="3">
    <source>
        <dbReference type="ARBA" id="ARBA00022553"/>
    </source>
</evidence>
<dbReference type="EMBL" id="BAAAOH010000001">
    <property type="protein sequence ID" value="GAA1978528.1"/>
    <property type="molecule type" value="Genomic_DNA"/>
</dbReference>
<evidence type="ECO:0000256" key="5">
    <source>
        <dbReference type="ARBA" id="ARBA00022989"/>
    </source>
</evidence>
<keyword evidence="10" id="KW-1185">Reference proteome</keyword>
<evidence type="ECO:0000256" key="1">
    <source>
        <dbReference type="ARBA" id="ARBA00004651"/>
    </source>
</evidence>
<keyword evidence="5 7" id="KW-1133">Transmembrane helix</keyword>
<dbReference type="Pfam" id="PF06271">
    <property type="entry name" value="RDD"/>
    <property type="match status" value="1"/>
</dbReference>
<dbReference type="RefSeq" id="WP_344059051.1">
    <property type="nucleotide sequence ID" value="NZ_BAAAOH010000001.1"/>
</dbReference>
<dbReference type="Pfam" id="PF00498">
    <property type="entry name" value="FHA"/>
    <property type="match status" value="1"/>
</dbReference>
<protein>
    <recommendedName>
        <fullName evidence="8">FHA domain-containing protein</fullName>
    </recommendedName>
</protein>
<comment type="subcellular location">
    <subcellularLocation>
        <location evidence="1">Cell membrane</location>
        <topology evidence="1">Multi-pass membrane protein</topology>
    </subcellularLocation>
</comment>
<evidence type="ECO:0000313" key="9">
    <source>
        <dbReference type="EMBL" id="GAA1978528.1"/>
    </source>
</evidence>
<evidence type="ECO:0000256" key="4">
    <source>
        <dbReference type="ARBA" id="ARBA00022692"/>
    </source>
</evidence>
<dbReference type="InterPro" id="IPR008984">
    <property type="entry name" value="SMAD_FHA_dom_sf"/>
</dbReference>
<comment type="caution">
    <text evidence="9">The sequence shown here is derived from an EMBL/GenBank/DDBJ whole genome shotgun (WGS) entry which is preliminary data.</text>
</comment>
<sequence>MNSARGSVAATPAMGRRVGTCAIDVAVGVAVPFMLVSMVSGAVIGFGEVSGATAAGLRSLLPVLLLLSWAGWALVHSAMQGSAGSIGQRMTGLRLADAETGDRIGFGRALSRNVVFHLAAAIVVGFFSPLFDRSARRQGWHDLAVRACCVDVRADRPSPVAAPPAASLAPAAPRAYGARVNTTVSADAPTGAVERIDAPELELTAVAGTPGRFPRTSAALRPVRDVDEARMAASGTLRDQPGQAGSGRAIVGHRVITVLTWDDGTRMAVYERTVCGRNPEREGGVAVRAVRDETLSVSKTHFEIGGDDGAWIIDRFSTNGTNLVRDGERIGLVPGLPAALRAGDRLEFGDRSAVVGGAA</sequence>
<evidence type="ECO:0000256" key="6">
    <source>
        <dbReference type="ARBA" id="ARBA00023136"/>
    </source>
</evidence>
<feature type="domain" description="FHA" evidence="8">
    <location>
        <begin position="273"/>
        <end position="323"/>
    </location>
</feature>
<organism evidence="9 10">
    <name type="scientific">Microbacterium pumilum</name>
    <dbReference type="NCBI Taxonomy" id="344165"/>
    <lineage>
        <taxon>Bacteria</taxon>
        <taxon>Bacillati</taxon>
        <taxon>Actinomycetota</taxon>
        <taxon>Actinomycetes</taxon>
        <taxon>Micrococcales</taxon>
        <taxon>Microbacteriaceae</taxon>
        <taxon>Microbacterium</taxon>
    </lineage>
</organism>
<keyword evidence="6 7" id="KW-0472">Membrane</keyword>
<dbReference type="InterPro" id="IPR051791">
    <property type="entry name" value="Pra-immunoreactive"/>
</dbReference>
<dbReference type="PANTHER" id="PTHR36115">
    <property type="entry name" value="PROLINE-RICH ANTIGEN HOMOLOG-RELATED"/>
    <property type="match status" value="1"/>
</dbReference>
<proteinExistence type="predicted"/>
<dbReference type="PROSITE" id="PS50006">
    <property type="entry name" value="FHA_DOMAIN"/>
    <property type="match status" value="1"/>
</dbReference>
<dbReference type="SUPFAM" id="SSF49879">
    <property type="entry name" value="SMAD/FHA domain"/>
    <property type="match status" value="1"/>
</dbReference>
<dbReference type="PANTHER" id="PTHR36115:SF4">
    <property type="entry name" value="MEMBRANE PROTEIN"/>
    <property type="match status" value="1"/>
</dbReference>
<reference evidence="10" key="1">
    <citation type="journal article" date="2019" name="Int. J. Syst. Evol. Microbiol.">
        <title>The Global Catalogue of Microorganisms (GCM) 10K type strain sequencing project: providing services to taxonomists for standard genome sequencing and annotation.</title>
        <authorList>
            <consortium name="The Broad Institute Genomics Platform"/>
            <consortium name="The Broad Institute Genome Sequencing Center for Infectious Disease"/>
            <person name="Wu L."/>
            <person name="Ma J."/>
        </authorList>
    </citation>
    <scope>NUCLEOTIDE SEQUENCE [LARGE SCALE GENOMIC DNA]</scope>
    <source>
        <strain evidence="10">JCM 14902</strain>
    </source>
</reference>